<dbReference type="PANTHER" id="PTHR31793:SF24">
    <property type="entry name" value="LONG-CHAIN ACYL-COA THIOESTERASE FADM"/>
    <property type="match status" value="1"/>
</dbReference>
<protein>
    <submittedName>
        <fullName evidence="3">Acyl-ACP thioesterase</fullName>
    </submittedName>
</protein>
<dbReference type="SUPFAM" id="SSF54637">
    <property type="entry name" value="Thioesterase/thiol ester dehydrase-isomerase"/>
    <property type="match status" value="2"/>
</dbReference>
<accession>A0A370I7B1</accession>
<evidence type="ECO:0000313" key="4">
    <source>
        <dbReference type="Proteomes" id="UP000254869"/>
    </source>
</evidence>
<dbReference type="Gene3D" id="3.10.129.10">
    <property type="entry name" value="Hotdog Thioesterase"/>
    <property type="match status" value="1"/>
</dbReference>
<keyword evidence="4" id="KW-1185">Reference proteome</keyword>
<feature type="domain" description="Acyl-ACP thioesterase-like C-terminal" evidence="2">
    <location>
        <begin position="159"/>
        <end position="220"/>
    </location>
</feature>
<gene>
    <name evidence="3" type="ORF">DFR76_104270</name>
</gene>
<reference evidence="3 4" key="1">
    <citation type="submission" date="2018-07" db="EMBL/GenBank/DDBJ databases">
        <title>Genomic Encyclopedia of Type Strains, Phase IV (KMG-IV): sequencing the most valuable type-strain genomes for metagenomic binning, comparative biology and taxonomic classification.</title>
        <authorList>
            <person name="Goeker M."/>
        </authorList>
    </citation>
    <scope>NUCLEOTIDE SEQUENCE [LARGE SCALE GENOMIC DNA]</scope>
    <source>
        <strain evidence="3 4">DSM 44290</strain>
    </source>
</reference>
<sequence length="263" mass="30081">MSLDQPLAPLPQEGMGFASAWPVRAGDVDPYNRLRFDTVARYLQDIAEEELHAGFFHRTDPQWIVRRTVIDVVRPVLWPDRVRLQRWCSAMSTRWTNMRVRITSENGGLIETEGFWININEMTNRPTRISDEGLAHLARTATEHRLRWRPWLVDPTPPESDTELPFPVRATDIDQFNHVNNAAYWQAVEHFLVDFPKLVAGPHRAVIEYIAPVLARQHISVRSRYEPGDRTGHPVLRLWFVVGGTTTTTVRIGPLPGNPGNSA</sequence>
<proteinExistence type="predicted"/>
<dbReference type="Pfam" id="PF01643">
    <property type="entry name" value="Acyl-ACP_TE"/>
    <property type="match status" value="1"/>
</dbReference>
<evidence type="ECO:0000313" key="3">
    <source>
        <dbReference type="EMBL" id="RDI66520.1"/>
    </source>
</evidence>
<dbReference type="STRING" id="1210086.GCA_001613105_01467"/>
<dbReference type="PANTHER" id="PTHR31793">
    <property type="entry name" value="4-HYDROXYBENZOYL-COA THIOESTERASE FAMILY MEMBER"/>
    <property type="match status" value="1"/>
</dbReference>
<dbReference type="EMBL" id="QQBC01000004">
    <property type="protein sequence ID" value="RDI66520.1"/>
    <property type="molecule type" value="Genomic_DNA"/>
</dbReference>
<evidence type="ECO:0000259" key="2">
    <source>
        <dbReference type="Pfam" id="PF20791"/>
    </source>
</evidence>
<evidence type="ECO:0000259" key="1">
    <source>
        <dbReference type="Pfam" id="PF01643"/>
    </source>
</evidence>
<dbReference type="AlphaFoldDB" id="A0A370I7B1"/>
<feature type="domain" description="Acyl-ACP thioesterase N-terminal hotdog" evidence="1">
    <location>
        <begin position="17"/>
        <end position="135"/>
    </location>
</feature>
<dbReference type="CDD" id="cd00586">
    <property type="entry name" value="4HBT"/>
    <property type="match status" value="1"/>
</dbReference>
<comment type="caution">
    <text evidence="3">The sequence shown here is derived from an EMBL/GenBank/DDBJ whole genome shotgun (WGS) entry which is preliminary data.</text>
</comment>
<name>A0A370I7B1_9NOCA</name>
<dbReference type="InterPro" id="IPR049427">
    <property type="entry name" value="Acyl-ACP_TE_C"/>
</dbReference>
<dbReference type="InterPro" id="IPR050563">
    <property type="entry name" value="4-hydroxybenzoyl-CoA_TE"/>
</dbReference>
<dbReference type="GO" id="GO:0006633">
    <property type="term" value="P:fatty acid biosynthetic process"/>
    <property type="evidence" value="ECO:0007669"/>
    <property type="project" value="InterPro"/>
</dbReference>
<dbReference type="InterPro" id="IPR002864">
    <property type="entry name" value="Acyl-ACP_thioesterase_NHD"/>
</dbReference>
<organism evidence="3 4">
    <name type="scientific">Nocardia pseudobrasiliensis</name>
    <dbReference type="NCBI Taxonomy" id="45979"/>
    <lineage>
        <taxon>Bacteria</taxon>
        <taxon>Bacillati</taxon>
        <taxon>Actinomycetota</taxon>
        <taxon>Actinomycetes</taxon>
        <taxon>Mycobacteriales</taxon>
        <taxon>Nocardiaceae</taxon>
        <taxon>Nocardia</taxon>
    </lineage>
</organism>
<dbReference type="Pfam" id="PF20791">
    <property type="entry name" value="Acyl-ACP_TE_C"/>
    <property type="match status" value="1"/>
</dbReference>
<dbReference type="Proteomes" id="UP000254869">
    <property type="component" value="Unassembled WGS sequence"/>
</dbReference>
<dbReference type="InterPro" id="IPR029069">
    <property type="entry name" value="HotDog_dom_sf"/>
</dbReference>
<dbReference type="RefSeq" id="WP_082875639.1">
    <property type="nucleotide sequence ID" value="NZ_QQBC01000004.1"/>
</dbReference>
<dbReference type="GO" id="GO:0047617">
    <property type="term" value="F:fatty acyl-CoA hydrolase activity"/>
    <property type="evidence" value="ECO:0007669"/>
    <property type="project" value="TreeGrafter"/>
</dbReference>